<feature type="domain" description="Cyclic GMP-AMP synthase DncV-like nucleotidyltransferase" evidence="11">
    <location>
        <begin position="54"/>
        <end position="142"/>
    </location>
</feature>
<dbReference type="GO" id="GO:0046872">
    <property type="term" value="F:metal ion binding"/>
    <property type="evidence" value="ECO:0007669"/>
    <property type="project" value="UniProtKB-KW"/>
</dbReference>
<dbReference type="AlphaFoldDB" id="A0A4R6T585"/>
<keyword evidence="13" id="KW-1185">Reference proteome</keyword>
<evidence type="ECO:0000256" key="8">
    <source>
        <dbReference type="ARBA" id="ARBA00023118"/>
    </source>
</evidence>
<evidence type="ECO:0000256" key="5">
    <source>
        <dbReference type="ARBA" id="ARBA00022840"/>
    </source>
</evidence>
<comment type="catalytic activity">
    <reaction evidence="10">
        <text>GTP + ATP = 3',3'-cGAMP + 2 diphosphate</text>
        <dbReference type="Rhea" id="RHEA:35647"/>
        <dbReference type="ChEBI" id="CHEBI:30616"/>
        <dbReference type="ChEBI" id="CHEBI:33019"/>
        <dbReference type="ChEBI" id="CHEBI:37565"/>
        <dbReference type="ChEBI" id="CHEBI:71501"/>
    </reaction>
    <physiologicalReaction direction="left-to-right" evidence="10">
        <dbReference type="Rhea" id="RHEA:35648"/>
    </physiologicalReaction>
</comment>
<dbReference type="GO" id="GO:0051607">
    <property type="term" value="P:defense response to virus"/>
    <property type="evidence" value="ECO:0007669"/>
    <property type="project" value="UniProtKB-KW"/>
</dbReference>
<organism evidence="12 13">
    <name type="scientific">Algoriphagus boseongensis</name>
    <dbReference type="NCBI Taxonomy" id="1442587"/>
    <lineage>
        <taxon>Bacteria</taxon>
        <taxon>Pseudomonadati</taxon>
        <taxon>Bacteroidota</taxon>
        <taxon>Cytophagia</taxon>
        <taxon>Cytophagales</taxon>
        <taxon>Cyclobacteriaceae</taxon>
        <taxon>Algoriphagus</taxon>
    </lineage>
</organism>
<keyword evidence="7" id="KW-0546">Nucleotide metabolism</keyword>
<keyword evidence="8" id="KW-0051">Antiviral defense</keyword>
<gene>
    <name evidence="12" type="ORF">DFQ04_2767</name>
</gene>
<dbReference type="GO" id="GO:0009117">
    <property type="term" value="P:nucleotide metabolic process"/>
    <property type="evidence" value="ECO:0007669"/>
    <property type="project" value="UniProtKB-KW"/>
</dbReference>
<dbReference type="Proteomes" id="UP000294535">
    <property type="component" value="Unassembled WGS sequence"/>
</dbReference>
<dbReference type="GO" id="GO:0016779">
    <property type="term" value="F:nucleotidyltransferase activity"/>
    <property type="evidence" value="ECO:0007669"/>
    <property type="project" value="UniProtKB-KW"/>
</dbReference>
<evidence type="ECO:0000256" key="9">
    <source>
        <dbReference type="ARBA" id="ARBA00044145"/>
    </source>
</evidence>
<evidence type="ECO:0000313" key="12">
    <source>
        <dbReference type="EMBL" id="TDQ16645.1"/>
    </source>
</evidence>
<keyword evidence="4" id="KW-0547">Nucleotide-binding</keyword>
<accession>A0A4R6T585</accession>
<evidence type="ECO:0000256" key="7">
    <source>
        <dbReference type="ARBA" id="ARBA00023080"/>
    </source>
</evidence>
<keyword evidence="5" id="KW-0067">ATP-binding</keyword>
<evidence type="ECO:0000256" key="4">
    <source>
        <dbReference type="ARBA" id="ARBA00022741"/>
    </source>
</evidence>
<evidence type="ECO:0000256" key="1">
    <source>
        <dbReference type="ARBA" id="ARBA00022679"/>
    </source>
</evidence>
<dbReference type="RefSeq" id="WP_133556745.1">
    <property type="nucleotide sequence ID" value="NZ_SNYF01000007.1"/>
</dbReference>
<evidence type="ECO:0000256" key="6">
    <source>
        <dbReference type="ARBA" id="ARBA00022842"/>
    </source>
</evidence>
<keyword evidence="6" id="KW-0460">Magnesium</keyword>
<dbReference type="GO" id="GO:0005524">
    <property type="term" value="F:ATP binding"/>
    <property type="evidence" value="ECO:0007669"/>
    <property type="project" value="UniProtKB-KW"/>
</dbReference>
<dbReference type="OrthoDB" id="661552at2"/>
<comment type="caution">
    <text evidence="12">The sequence shown here is derived from an EMBL/GenBank/DDBJ whole genome shotgun (WGS) entry which is preliminary data.</text>
</comment>
<keyword evidence="3" id="KW-0479">Metal-binding</keyword>
<evidence type="ECO:0000256" key="3">
    <source>
        <dbReference type="ARBA" id="ARBA00022723"/>
    </source>
</evidence>
<keyword evidence="2" id="KW-0548">Nucleotidyltransferase</keyword>
<sequence>MANCHNLFLDFNRRIQLSEEKRITLIEARDSLRTRISSSFFGITKKDNFNHKLDFQSQGSFVMDTIIQPKDDDFDLDDGIYLIGSLNKKDRPSVKQYHKWVIESIGQFSGVEKIEEKTSCIRVKYKNLSGKDAGFHIDLPCYYTDNIECPDLGCLENEWTLSNPVEFIEWFEKKTESGFKKAFLYESLSFKNEYKSWLSDIRKKDVQLRRIVRYLKAWGDELRGEMPPGIVMTILAGENYCPNERDDLSLRDTLTSIKSWLHGNGFKCPRPTEPKGQDLFENYSDTRKKYFSDRLDSFINRAKQAINNQNQKEACLLWKQSLGNRFPCSLAIDEIEGAKQYIGPAVIKSDDSRSAK</sequence>
<dbReference type="EMBL" id="SNYF01000007">
    <property type="protein sequence ID" value="TDQ16645.1"/>
    <property type="molecule type" value="Genomic_DNA"/>
</dbReference>
<protein>
    <recommendedName>
        <fullName evidence="9">Cyclic GMP-AMP synthase</fullName>
    </recommendedName>
</protein>
<evidence type="ECO:0000256" key="10">
    <source>
        <dbReference type="ARBA" id="ARBA00048304"/>
    </source>
</evidence>
<dbReference type="InterPro" id="IPR048445">
    <property type="entry name" value="DncV-like_NTFase"/>
</dbReference>
<evidence type="ECO:0000313" key="13">
    <source>
        <dbReference type="Proteomes" id="UP000294535"/>
    </source>
</evidence>
<proteinExistence type="predicted"/>
<evidence type="ECO:0000259" key="11">
    <source>
        <dbReference type="Pfam" id="PF21654"/>
    </source>
</evidence>
<name>A0A4R6T585_9BACT</name>
<dbReference type="Pfam" id="PF21654">
    <property type="entry name" value="DncV-like_NTFase"/>
    <property type="match status" value="1"/>
</dbReference>
<reference evidence="12 13" key="1">
    <citation type="submission" date="2019-03" db="EMBL/GenBank/DDBJ databases">
        <title>Genomic Encyclopedia of Type Strains, Phase III (KMG-III): the genomes of soil and plant-associated and newly described type strains.</title>
        <authorList>
            <person name="Whitman W."/>
        </authorList>
    </citation>
    <scope>NUCLEOTIDE SEQUENCE [LARGE SCALE GENOMIC DNA]</scope>
    <source>
        <strain evidence="12 13">CECT 8446</strain>
    </source>
</reference>
<keyword evidence="1" id="KW-0808">Transferase</keyword>
<evidence type="ECO:0000256" key="2">
    <source>
        <dbReference type="ARBA" id="ARBA00022695"/>
    </source>
</evidence>